<comment type="caution">
    <text evidence="1">The sequence shown here is derived from an EMBL/GenBank/DDBJ whole genome shotgun (WGS) entry which is preliminary data.</text>
</comment>
<protein>
    <recommendedName>
        <fullName evidence="3">Transposase</fullName>
    </recommendedName>
</protein>
<dbReference type="EMBL" id="JAQQEZ010000038">
    <property type="protein sequence ID" value="MFM0006247.1"/>
    <property type="molecule type" value="Genomic_DNA"/>
</dbReference>
<name>A0ABW9B066_9BURK</name>
<gene>
    <name evidence="1" type="ORF">PQR57_35335</name>
</gene>
<organism evidence="1 2">
    <name type="scientific">Paraburkholderia dipogonis</name>
    <dbReference type="NCBI Taxonomy" id="1211383"/>
    <lineage>
        <taxon>Bacteria</taxon>
        <taxon>Pseudomonadati</taxon>
        <taxon>Pseudomonadota</taxon>
        <taxon>Betaproteobacteria</taxon>
        <taxon>Burkholderiales</taxon>
        <taxon>Burkholderiaceae</taxon>
        <taxon>Paraburkholderia</taxon>
    </lineage>
</organism>
<evidence type="ECO:0000313" key="2">
    <source>
        <dbReference type="Proteomes" id="UP001629230"/>
    </source>
</evidence>
<evidence type="ECO:0008006" key="3">
    <source>
        <dbReference type="Google" id="ProtNLM"/>
    </source>
</evidence>
<dbReference type="Proteomes" id="UP001629230">
    <property type="component" value="Unassembled WGS sequence"/>
</dbReference>
<keyword evidence="2" id="KW-1185">Reference proteome</keyword>
<reference evidence="1 2" key="1">
    <citation type="journal article" date="2024" name="Chem. Sci.">
        <title>Discovery of megapolipeptins by genome mining of a Burkholderiales bacteria collection.</title>
        <authorList>
            <person name="Paulo B.S."/>
            <person name="Recchia M.J.J."/>
            <person name="Lee S."/>
            <person name="Fergusson C.H."/>
            <person name="Romanowski S.B."/>
            <person name="Hernandez A."/>
            <person name="Krull N."/>
            <person name="Liu D.Y."/>
            <person name="Cavanagh H."/>
            <person name="Bos A."/>
            <person name="Gray C.A."/>
            <person name="Murphy B.T."/>
            <person name="Linington R.G."/>
            <person name="Eustaquio A.S."/>
        </authorList>
    </citation>
    <scope>NUCLEOTIDE SEQUENCE [LARGE SCALE GENOMIC DNA]</scope>
    <source>
        <strain evidence="1 2">RL17-350-BIC-A</strain>
    </source>
</reference>
<accession>A0ABW9B066</accession>
<evidence type="ECO:0000313" key="1">
    <source>
        <dbReference type="EMBL" id="MFM0006247.1"/>
    </source>
</evidence>
<dbReference type="RefSeq" id="WP_408180807.1">
    <property type="nucleotide sequence ID" value="NZ_JAQQEZ010000038.1"/>
</dbReference>
<proteinExistence type="predicted"/>
<sequence length="76" mass="8474">MVEELLAGRGIDLAYETVRRWSVSLGLGIARRGRFTALARGNKWLRNSGMVMGFVITHIPFNNVIVPVKTVTLICM</sequence>